<evidence type="ECO:0000313" key="2">
    <source>
        <dbReference type="Proteomes" id="UP000031163"/>
    </source>
</evidence>
<gene>
    <name evidence="1" type="ORF">CINS_1426</name>
</gene>
<evidence type="ECO:0000313" key="1">
    <source>
        <dbReference type="EMBL" id="AJC88370.1"/>
    </source>
</evidence>
<dbReference type="HOGENOM" id="CLU_1632315_0_0_7"/>
<reference evidence="1 2" key="1">
    <citation type="journal article" date="2014" name="Genome Biol. Evol.">
        <title>Comparative Genomics of the Campylobacter lari Group.</title>
        <authorList>
            <person name="Miller W.G."/>
            <person name="Yee E."/>
            <person name="Chapman M.H."/>
            <person name="Smith T.P."/>
            <person name="Bono J.L."/>
            <person name="Huynh S."/>
            <person name="Parker C.T."/>
            <person name="Vandamme P."/>
            <person name="Luong K."/>
            <person name="Korlach J."/>
        </authorList>
    </citation>
    <scope>NUCLEOTIDE SEQUENCE [LARGE SCALE GENOMIC DNA]</scope>
    <source>
        <strain evidence="1 2">NCTC 12927</strain>
    </source>
</reference>
<dbReference type="AlphaFoldDB" id="A0A0A8H3Y1"/>
<dbReference type="STRING" id="1031564.CINS_1426"/>
<dbReference type="EMBL" id="CP007770">
    <property type="protein sequence ID" value="AJC88370.1"/>
    <property type="molecule type" value="Genomic_DNA"/>
</dbReference>
<dbReference type="Proteomes" id="UP000031163">
    <property type="component" value="Chromosome"/>
</dbReference>
<name>A0A0A8H3Y1_9BACT</name>
<dbReference type="RefSeq" id="WP_039651082.1">
    <property type="nucleotide sequence ID" value="NZ_CP007770.1"/>
</dbReference>
<dbReference type="GeneID" id="74432205"/>
<protein>
    <submittedName>
        <fullName evidence="1">Uncharacterized protein</fullName>
    </submittedName>
</protein>
<organism evidence="1 2">
    <name type="scientific">Campylobacter insulaenigrae NCTC 12927</name>
    <dbReference type="NCBI Taxonomy" id="1031564"/>
    <lineage>
        <taxon>Bacteria</taxon>
        <taxon>Pseudomonadati</taxon>
        <taxon>Campylobacterota</taxon>
        <taxon>Epsilonproteobacteria</taxon>
        <taxon>Campylobacterales</taxon>
        <taxon>Campylobacteraceae</taxon>
        <taxon>Campylobacter</taxon>
    </lineage>
</organism>
<sequence>MSNTAVLDFDINFGLKYVDICQNIFEKEIYTQMFLECISFQLTDNKAKLKYMKIITSKDNFIVEFKINNQKRSFILNDKSNLNENFQAQKITKEEYQNEISKIYQLERYLKSQNNIQNFSQELFIHMKNLFKNTDEFKNYIDILEEKDKTYNYYLSKIYNFA</sequence>
<proteinExistence type="predicted"/>
<accession>A0A0A8H3Y1</accession>
<dbReference type="KEGG" id="cis:CINS_1426"/>